<protein>
    <recommendedName>
        <fullName evidence="1">D-inositol 3-phosphate glycosyltransferase</fullName>
    </recommendedName>
</protein>
<keyword evidence="6" id="KW-1185">Reference proteome</keyword>
<dbReference type="InterPro" id="IPR050194">
    <property type="entry name" value="Glycosyltransferase_grp1"/>
</dbReference>
<proteinExistence type="predicted"/>
<dbReference type="GO" id="GO:1901137">
    <property type="term" value="P:carbohydrate derivative biosynthetic process"/>
    <property type="evidence" value="ECO:0007669"/>
    <property type="project" value="UniProtKB-ARBA"/>
</dbReference>
<dbReference type="Pfam" id="PF13439">
    <property type="entry name" value="Glyco_transf_4"/>
    <property type="match status" value="1"/>
</dbReference>
<evidence type="ECO:0000256" key="1">
    <source>
        <dbReference type="ARBA" id="ARBA00021292"/>
    </source>
</evidence>
<dbReference type="GO" id="GO:0016757">
    <property type="term" value="F:glycosyltransferase activity"/>
    <property type="evidence" value="ECO:0007669"/>
    <property type="project" value="UniProtKB-KW"/>
</dbReference>
<dbReference type="Gene3D" id="3.40.50.2000">
    <property type="entry name" value="Glycogen Phosphorylase B"/>
    <property type="match status" value="2"/>
</dbReference>
<evidence type="ECO:0000313" key="5">
    <source>
        <dbReference type="EMBL" id="TNU75853.1"/>
    </source>
</evidence>
<gene>
    <name evidence="5" type="ORF">FH969_05360</name>
</gene>
<dbReference type="CDD" id="cd03801">
    <property type="entry name" value="GT4_PimA-like"/>
    <property type="match status" value="1"/>
</dbReference>
<name>A0A5C5BCD2_9MICO</name>
<evidence type="ECO:0000313" key="6">
    <source>
        <dbReference type="Proteomes" id="UP000313849"/>
    </source>
</evidence>
<dbReference type="SUPFAM" id="SSF53756">
    <property type="entry name" value="UDP-Glycosyltransferase/glycogen phosphorylase"/>
    <property type="match status" value="1"/>
</dbReference>
<organism evidence="5 6">
    <name type="scientific">Miniimonas arenae</name>
    <dbReference type="NCBI Taxonomy" id="676201"/>
    <lineage>
        <taxon>Bacteria</taxon>
        <taxon>Bacillati</taxon>
        <taxon>Actinomycetota</taxon>
        <taxon>Actinomycetes</taxon>
        <taxon>Micrococcales</taxon>
        <taxon>Beutenbergiaceae</taxon>
        <taxon>Miniimonas</taxon>
    </lineage>
</organism>
<accession>A0A5C5BCD2</accession>
<dbReference type="AlphaFoldDB" id="A0A5C5BCD2"/>
<dbReference type="Pfam" id="PF13692">
    <property type="entry name" value="Glyco_trans_1_4"/>
    <property type="match status" value="1"/>
</dbReference>
<dbReference type="EMBL" id="VENP01000014">
    <property type="protein sequence ID" value="TNU75853.1"/>
    <property type="molecule type" value="Genomic_DNA"/>
</dbReference>
<dbReference type="PANTHER" id="PTHR45947:SF3">
    <property type="entry name" value="SULFOQUINOVOSYL TRANSFERASE SQD2"/>
    <property type="match status" value="1"/>
</dbReference>
<evidence type="ECO:0000256" key="3">
    <source>
        <dbReference type="ARBA" id="ARBA00022679"/>
    </source>
</evidence>
<dbReference type="OrthoDB" id="5240531at2"/>
<evidence type="ECO:0000259" key="4">
    <source>
        <dbReference type="Pfam" id="PF13439"/>
    </source>
</evidence>
<evidence type="ECO:0000256" key="2">
    <source>
        <dbReference type="ARBA" id="ARBA00022676"/>
    </source>
</evidence>
<feature type="domain" description="Glycosyltransferase subfamily 4-like N-terminal" evidence="4">
    <location>
        <begin position="14"/>
        <end position="173"/>
    </location>
</feature>
<dbReference type="PANTHER" id="PTHR45947">
    <property type="entry name" value="SULFOQUINOVOSYL TRANSFERASE SQD2"/>
    <property type="match status" value="1"/>
</dbReference>
<dbReference type="Proteomes" id="UP000313849">
    <property type="component" value="Unassembled WGS sequence"/>
</dbReference>
<sequence>MRIGIVCPYSMDAPGGVQVHVKDLAGRLIALGHHVSVLAPAEDETDLPDFVEGTGRSVPVRYNGSIARLAFGPVTARRVRTWLEDGAFDVVHIHEPLSPSVSLIALFQAESAVVATFHTATDRSRAMQIAYPMLRPALEKIAARIAVSEEARRTVVEHIGGDAVVIPNGVELATFRRADPDPRWTSTPERPTVAFLGRTDEPRKGLGVLLEALPDLAARVPGLRVLVAGRGELDEAREADERTPGVLELLGEVSDRDKAALLRSVAVYIAPQTGGESFGIVLVEAMAADAVVVASDLAAFRRVLDEGRAGATFEVGNPGALADAVVSMLADGDHQDACRTHARRWCEQYDWDVVTRQVLDVYALAVGESPEPIDRLAGGRA</sequence>
<dbReference type="RefSeq" id="WP_139986400.1">
    <property type="nucleotide sequence ID" value="NZ_VENP01000014.1"/>
</dbReference>
<keyword evidence="3 5" id="KW-0808">Transferase</keyword>
<dbReference type="InterPro" id="IPR028098">
    <property type="entry name" value="Glyco_trans_4-like_N"/>
</dbReference>
<keyword evidence="2" id="KW-0328">Glycosyltransferase</keyword>
<reference evidence="5 6" key="1">
    <citation type="submission" date="2019-06" db="EMBL/GenBank/DDBJ databases">
        <title>Draft genome sequence of Miniimonas arenae KCTC 19750T isolated from sea sand.</title>
        <authorList>
            <person name="Park S.-J."/>
        </authorList>
    </citation>
    <scope>NUCLEOTIDE SEQUENCE [LARGE SCALE GENOMIC DNA]</scope>
    <source>
        <strain evidence="5 6">KCTC 19750</strain>
    </source>
</reference>
<comment type="caution">
    <text evidence="5">The sequence shown here is derived from an EMBL/GenBank/DDBJ whole genome shotgun (WGS) entry which is preliminary data.</text>
</comment>